<organism evidence="1 2">
    <name type="scientific">Corynebacterium striatum</name>
    <dbReference type="NCBI Taxonomy" id="43770"/>
    <lineage>
        <taxon>Bacteria</taxon>
        <taxon>Bacillati</taxon>
        <taxon>Actinomycetota</taxon>
        <taxon>Actinomycetes</taxon>
        <taxon>Mycobacteriales</taxon>
        <taxon>Corynebacteriaceae</taxon>
        <taxon>Corynebacterium</taxon>
    </lineage>
</organism>
<evidence type="ECO:0000313" key="2">
    <source>
        <dbReference type="Proteomes" id="UP000231994"/>
    </source>
</evidence>
<dbReference type="AlphaFoldDB" id="A0ABC8CMJ2"/>
<evidence type="ECO:0000313" key="1">
    <source>
        <dbReference type="EMBL" id="ATZ09044.1"/>
    </source>
</evidence>
<dbReference type="Proteomes" id="UP000231994">
    <property type="component" value="Chromosome"/>
</dbReference>
<reference evidence="1 2" key="1">
    <citation type="submission" date="2017-11" db="EMBL/GenBank/DDBJ databases">
        <title>Whole genome sequencing of cultured pathogen.</title>
        <authorList>
            <person name="Hoffmann M."/>
            <person name="Sanchez M."/>
            <person name="Timme R."/>
            <person name="Nudel K."/>
            <person name="Bry L."/>
        </authorList>
    </citation>
    <scope>NUCLEOTIDE SEQUENCE [LARGE SCALE GENOMIC DNA]</scope>
    <source>
        <strain evidence="1 2">216</strain>
    </source>
</reference>
<dbReference type="RefSeq" id="WP_100619159.1">
    <property type="nucleotide sequence ID" value="NZ_CAXOII010000056.1"/>
</dbReference>
<sequence>MPDLNSLDYFNQSNPIRDEDIPLPMRKHWEKISDHGLSGAELDSVFWADFYEFIALAYRNEFRPPVSKWAMTFNALGFRNPGTLATTFHNCYSVLKANQKLEKL</sequence>
<name>A0ABC8CMJ2_CORST</name>
<protein>
    <submittedName>
        <fullName evidence="1">Uncharacterized protein</fullName>
    </submittedName>
</protein>
<proteinExistence type="predicted"/>
<accession>A0ABC8CMJ2</accession>
<gene>
    <name evidence="1" type="ORF">A9D01_10090</name>
</gene>
<dbReference type="EMBL" id="CP024932">
    <property type="protein sequence ID" value="ATZ09044.1"/>
    <property type="molecule type" value="Genomic_DNA"/>
</dbReference>